<dbReference type="STRING" id="2035.RU06_01040"/>
<keyword evidence="2" id="KW-0472">Membrane</keyword>
<keyword evidence="3" id="KW-0282">Flagellum</keyword>
<evidence type="ECO:0000313" key="4">
    <source>
        <dbReference type="Proteomes" id="UP000295764"/>
    </source>
</evidence>
<keyword evidence="2" id="KW-0812">Transmembrane</keyword>
<protein>
    <submittedName>
        <fullName evidence="3">Flagellar biosynthetic protein FlhB</fullName>
    </submittedName>
</protein>
<feature type="transmembrane region" description="Helical" evidence="2">
    <location>
        <begin position="143"/>
        <end position="166"/>
    </location>
</feature>
<gene>
    <name evidence="3" type="ORF">EDF64_11089</name>
</gene>
<dbReference type="RefSeq" id="WP_133520560.1">
    <property type="nucleotide sequence ID" value="NZ_SNVW01000010.1"/>
</dbReference>
<dbReference type="PANTHER" id="PTHR30531:SF12">
    <property type="entry name" value="FLAGELLAR BIOSYNTHETIC PROTEIN FLHB"/>
    <property type="match status" value="1"/>
</dbReference>
<dbReference type="Pfam" id="PF01312">
    <property type="entry name" value="Bac_export_2"/>
    <property type="match status" value="1"/>
</dbReference>
<sequence>MSDSGERSEQATQKRMREVHQKGQIGRSQDLGAWIGIAAAAVMMPAAVGNAAAAGSDQLRAVQRVIADPTIGTMNEVFHDALGSIGATLGPMLGVVLVAVVAAAVAQGGVHFRKMAPQPDHFDPIAGLKRVFGTQALWNGLKALLKTVVVGLVLWFAVQALVPVLMTSGSLPLSAVLDAAAAGTGTLMRAAIAAGLVLAALDVLVVIRRNRKRTMMTKREVKDENKHSEGDPLVKSQRRSRQLAMSRNRMVQAIGTADVVMTNPTHYAVALKYEPGKSAPRVVAKGAGPVASMIRDRAEQERVPIVRDVPLTRALHATCELGQEVPVDLYTPVARVLSFVMALKARGAAAGTHAPPRPTTPDEVAAVIDPATLSGDLRPRKLRTQRTEPAPPTASAPTPSAPTQGVPA</sequence>
<feature type="compositionally biased region" description="Basic and acidic residues" evidence="1">
    <location>
        <begin position="219"/>
        <end position="232"/>
    </location>
</feature>
<feature type="transmembrane region" description="Helical" evidence="2">
    <location>
        <begin position="81"/>
        <end position="106"/>
    </location>
</feature>
<evidence type="ECO:0000313" key="3">
    <source>
        <dbReference type="EMBL" id="TDN42828.1"/>
    </source>
</evidence>
<dbReference type="InterPro" id="IPR029025">
    <property type="entry name" value="T3SS_substrate_exporter_C"/>
</dbReference>
<dbReference type="SUPFAM" id="SSF160544">
    <property type="entry name" value="EscU C-terminal domain-like"/>
    <property type="match status" value="1"/>
</dbReference>
<proteinExistence type="predicted"/>
<feature type="transmembrane region" description="Helical" evidence="2">
    <location>
        <begin position="31"/>
        <end position="53"/>
    </location>
</feature>
<dbReference type="GO" id="GO:0009306">
    <property type="term" value="P:protein secretion"/>
    <property type="evidence" value="ECO:0007669"/>
    <property type="project" value="InterPro"/>
</dbReference>
<feature type="compositionally biased region" description="Low complexity" evidence="1">
    <location>
        <begin position="395"/>
        <end position="408"/>
    </location>
</feature>
<comment type="caution">
    <text evidence="3">The sequence shown here is derived from an EMBL/GenBank/DDBJ whole genome shotgun (WGS) entry which is preliminary data.</text>
</comment>
<dbReference type="InterPro" id="IPR006135">
    <property type="entry name" value="T3SS_substrate_exporter"/>
</dbReference>
<name>A0A4R6DFN0_9MICO</name>
<reference evidence="3 4" key="1">
    <citation type="submission" date="2019-03" db="EMBL/GenBank/DDBJ databases">
        <title>Genomic analyses of the natural microbiome of Caenorhabditis elegans.</title>
        <authorList>
            <person name="Samuel B."/>
        </authorList>
    </citation>
    <scope>NUCLEOTIDE SEQUENCE [LARGE SCALE GENOMIC DNA]</scope>
    <source>
        <strain evidence="3 4">JUb65</strain>
    </source>
</reference>
<organism evidence="3 4">
    <name type="scientific">Curtobacterium flaccumfaciens</name>
    <dbReference type="NCBI Taxonomy" id="2035"/>
    <lineage>
        <taxon>Bacteria</taxon>
        <taxon>Bacillati</taxon>
        <taxon>Actinomycetota</taxon>
        <taxon>Actinomycetes</taxon>
        <taxon>Micrococcales</taxon>
        <taxon>Microbacteriaceae</taxon>
        <taxon>Curtobacterium</taxon>
    </lineage>
</organism>
<dbReference type="PRINTS" id="PR00950">
    <property type="entry name" value="TYPE3IMSPROT"/>
</dbReference>
<evidence type="ECO:0000256" key="1">
    <source>
        <dbReference type="SAM" id="MobiDB-lite"/>
    </source>
</evidence>
<evidence type="ECO:0000256" key="2">
    <source>
        <dbReference type="SAM" id="Phobius"/>
    </source>
</evidence>
<accession>A0A4R6DFN0</accession>
<dbReference type="AlphaFoldDB" id="A0A4R6DFN0"/>
<feature type="region of interest" description="Disordered" evidence="1">
    <location>
        <begin position="1"/>
        <end position="23"/>
    </location>
</feature>
<keyword evidence="3" id="KW-0966">Cell projection</keyword>
<dbReference type="GO" id="GO:0005886">
    <property type="term" value="C:plasma membrane"/>
    <property type="evidence" value="ECO:0007669"/>
    <property type="project" value="TreeGrafter"/>
</dbReference>
<dbReference type="EMBL" id="SNVW01000010">
    <property type="protein sequence ID" value="TDN42828.1"/>
    <property type="molecule type" value="Genomic_DNA"/>
</dbReference>
<feature type="region of interest" description="Disordered" evidence="1">
    <location>
        <begin position="219"/>
        <end position="239"/>
    </location>
</feature>
<dbReference type="OrthoDB" id="9807950at2"/>
<dbReference type="Gene3D" id="3.40.1690.10">
    <property type="entry name" value="secretion proteins EscU"/>
    <property type="match status" value="1"/>
</dbReference>
<feature type="region of interest" description="Disordered" evidence="1">
    <location>
        <begin position="350"/>
        <end position="408"/>
    </location>
</feature>
<dbReference type="PANTHER" id="PTHR30531">
    <property type="entry name" value="FLAGELLAR BIOSYNTHETIC PROTEIN FLHB"/>
    <property type="match status" value="1"/>
</dbReference>
<keyword evidence="2" id="KW-1133">Transmembrane helix</keyword>
<feature type="transmembrane region" description="Helical" evidence="2">
    <location>
        <begin position="186"/>
        <end position="207"/>
    </location>
</feature>
<dbReference type="Proteomes" id="UP000295764">
    <property type="component" value="Unassembled WGS sequence"/>
</dbReference>
<keyword evidence="3" id="KW-0969">Cilium</keyword>